<evidence type="ECO:0000313" key="2">
    <source>
        <dbReference type="Proteomes" id="UP000521358"/>
    </source>
</evidence>
<sequence length="191" mass="22127">MRFITEIDLRNDYRQTPFNTYKLATKDKLTSEARQFLQDRKITIIVEEQVETTEIAGEMDVTSVEDEQLNLTAQLLYTDTLKLVLLAKEKCSDICEELYAISLVIKQMSSSKKQEITLKMPSETNVTWQDKVTLNQLFSQEGDLIVHLLNLEAKLNIFKEESKEVLTSEQKEQLEIISFKLRFLTAQLIGE</sequence>
<accession>A0A7X6I3Q2</accession>
<dbReference type="AlphaFoldDB" id="A0A7X6I3Q2"/>
<gene>
    <name evidence="1" type="ORF">HED35_12155</name>
</gene>
<protein>
    <submittedName>
        <fullName evidence="1">Uncharacterized protein</fullName>
    </submittedName>
</protein>
<organism evidence="1 2">
    <name type="scientific">Vagococcus fluvialis</name>
    <dbReference type="NCBI Taxonomy" id="2738"/>
    <lineage>
        <taxon>Bacteria</taxon>
        <taxon>Bacillati</taxon>
        <taxon>Bacillota</taxon>
        <taxon>Bacilli</taxon>
        <taxon>Lactobacillales</taxon>
        <taxon>Enterococcaceae</taxon>
        <taxon>Vagococcus</taxon>
    </lineage>
</organism>
<evidence type="ECO:0000313" key="1">
    <source>
        <dbReference type="EMBL" id="NKC68843.1"/>
    </source>
</evidence>
<dbReference type="Proteomes" id="UP000521358">
    <property type="component" value="Unassembled WGS sequence"/>
</dbReference>
<dbReference type="RefSeq" id="WP_167807938.1">
    <property type="nucleotide sequence ID" value="NZ_JAAVMB010000016.1"/>
</dbReference>
<name>A0A7X6I3Q2_9ENTE</name>
<proteinExistence type="predicted"/>
<dbReference type="EMBL" id="JAAVMB010000016">
    <property type="protein sequence ID" value="NKC68843.1"/>
    <property type="molecule type" value="Genomic_DNA"/>
</dbReference>
<reference evidence="1 2" key="1">
    <citation type="submission" date="2020-03" db="EMBL/GenBank/DDBJ databases">
        <title>Bacterial samples isolated from urine from healthy bovine heifers (Gyr breed).</title>
        <authorList>
            <person name="Giannattasio-Ferraz S."/>
            <person name="Maskeri L."/>
            <person name="Penido A."/>
            <person name="Barbosa-Stancioli E.F."/>
            <person name="Putonti C."/>
        </authorList>
    </citation>
    <scope>NUCLEOTIDE SEQUENCE [LARGE SCALE GENOMIC DNA]</scope>
    <source>
        <strain evidence="1 2">UFMG-H7</strain>
    </source>
</reference>
<comment type="caution">
    <text evidence="1">The sequence shown here is derived from an EMBL/GenBank/DDBJ whole genome shotgun (WGS) entry which is preliminary data.</text>
</comment>